<evidence type="ECO:0000313" key="1">
    <source>
        <dbReference type="EMBL" id="GFS84285.1"/>
    </source>
</evidence>
<comment type="caution">
    <text evidence="1">The sequence shown here is derived from an EMBL/GenBank/DDBJ whole genome shotgun (WGS) entry which is preliminary data.</text>
</comment>
<accession>A0A8X6T9F8</accession>
<dbReference type="AlphaFoldDB" id="A0A8X6T9F8"/>
<name>A0A8X6T9F8_NEPPI</name>
<evidence type="ECO:0000313" key="2">
    <source>
        <dbReference type="Proteomes" id="UP000887013"/>
    </source>
</evidence>
<dbReference type="Proteomes" id="UP000887013">
    <property type="component" value="Unassembled WGS sequence"/>
</dbReference>
<keyword evidence="2" id="KW-1185">Reference proteome</keyword>
<sequence>MVSHEAESNSPEIPLILKTAFNQITVTTNSPTCKTLKDLSKDKNGSTLPRGGHVPIHLEHSEATAHFRLMPGRDYRQAFFYPIGLAPDEICLVTLDLQYGQRSL</sequence>
<gene>
    <name evidence="1" type="ORF">NPIL_649431</name>
</gene>
<dbReference type="OrthoDB" id="5419617at2759"/>
<proteinExistence type="predicted"/>
<dbReference type="EMBL" id="BMAW01003553">
    <property type="protein sequence ID" value="GFS84285.1"/>
    <property type="molecule type" value="Genomic_DNA"/>
</dbReference>
<reference evidence="1" key="1">
    <citation type="submission" date="2020-08" db="EMBL/GenBank/DDBJ databases">
        <title>Multicomponent nature underlies the extraordinary mechanical properties of spider dragline silk.</title>
        <authorList>
            <person name="Kono N."/>
            <person name="Nakamura H."/>
            <person name="Mori M."/>
            <person name="Yoshida Y."/>
            <person name="Ohtoshi R."/>
            <person name="Malay A.D."/>
            <person name="Moran D.A.P."/>
            <person name="Tomita M."/>
            <person name="Numata K."/>
            <person name="Arakawa K."/>
        </authorList>
    </citation>
    <scope>NUCLEOTIDE SEQUENCE</scope>
</reference>
<organism evidence="1 2">
    <name type="scientific">Nephila pilipes</name>
    <name type="common">Giant wood spider</name>
    <name type="synonym">Nephila maculata</name>
    <dbReference type="NCBI Taxonomy" id="299642"/>
    <lineage>
        <taxon>Eukaryota</taxon>
        <taxon>Metazoa</taxon>
        <taxon>Ecdysozoa</taxon>
        <taxon>Arthropoda</taxon>
        <taxon>Chelicerata</taxon>
        <taxon>Arachnida</taxon>
        <taxon>Araneae</taxon>
        <taxon>Araneomorphae</taxon>
        <taxon>Entelegynae</taxon>
        <taxon>Araneoidea</taxon>
        <taxon>Nephilidae</taxon>
        <taxon>Nephila</taxon>
    </lineage>
</organism>
<protein>
    <submittedName>
        <fullName evidence="1">Uncharacterized protein</fullName>
    </submittedName>
</protein>